<gene>
    <name evidence="2" type="ORF">OIU85_022627</name>
</gene>
<sequence length="308" mass="35325">MANVEDIEGEGSVQVNGPPQFNDQPNFRTLREYLHPARQSTPSCIILPLNQQAFNLKPGMIQLLPTFHGMDSENPYIHIKEFEEVCNTFIDRTCTEETIRLKLFPFSLKDKAKLWLNSLDFKKLVSTMCNGEFYDKEPSEAFDFFDQLAENTKQWETSLPLHVESRNTISHSSGKFQLKETDDLNARLASLARKVESLEIKKVHGMSEQQEESCVVCEGKGHRTTECPTIPAFKEVLYGQTFDSSNVRKPFSNQARNPYSILIILDGGTTQILDGEMRALQYLKHFNLHPNHFMLPHITHTNHLIRDP</sequence>
<feature type="region of interest" description="Disordered" evidence="1">
    <location>
        <begin position="1"/>
        <end position="21"/>
    </location>
</feature>
<dbReference type="PANTHER" id="PTHR33223:SF11">
    <property type="entry name" value="ELEMENT PROTEIN, PUTATIVE-RELATED"/>
    <property type="match status" value="1"/>
</dbReference>
<dbReference type="PANTHER" id="PTHR33223">
    <property type="entry name" value="CCHC-TYPE DOMAIN-CONTAINING PROTEIN"/>
    <property type="match status" value="1"/>
</dbReference>
<evidence type="ECO:0008006" key="4">
    <source>
        <dbReference type="Google" id="ProtNLM"/>
    </source>
</evidence>
<proteinExistence type="predicted"/>
<name>A0A9Q0U7B7_SALVM</name>
<organism evidence="2 3">
    <name type="scientific">Salix viminalis</name>
    <name type="common">Common osier</name>
    <name type="synonym">Basket willow</name>
    <dbReference type="NCBI Taxonomy" id="40686"/>
    <lineage>
        <taxon>Eukaryota</taxon>
        <taxon>Viridiplantae</taxon>
        <taxon>Streptophyta</taxon>
        <taxon>Embryophyta</taxon>
        <taxon>Tracheophyta</taxon>
        <taxon>Spermatophyta</taxon>
        <taxon>Magnoliopsida</taxon>
        <taxon>eudicotyledons</taxon>
        <taxon>Gunneridae</taxon>
        <taxon>Pentapetalae</taxon>
        <taxon>rosids</taxon>
        <taxon>fabids</taxon>
        <taxon>Malpighiales</taxon>
        <taxon>Salicaceae</taxon>
        <taxon>Saliceae</taxon>
        <taxon>Salix</taxon>
    </lineage>
</organism>
<dbReference type="AlphaFoldDB" id="A0A9Q0U7B7"/>
<protein>
    <recommendedName>
        <fullName evidence="4">Retrotransposon gag domain-containing protein</fullName>
    </recommendedName>
</protein>
<accession>A0A9Q0U7B7</accession>
<reference evidence="2" key="2">
    <citation type="journal article" date="2023" name="Int. J. Mol. Sci.">
        <title>De Novo Assembly and Annotation of 11 Diverse Shrub Willow (Salix) Genomes Reveals Novel Gene Organization in Sex-Linked Regions.</title>
        <authorList>
            <person name="Hyden B."/>
            <person name="Feng K."/>
            <person name="Yates T.B."/>
            <person name="Jawdy S."/>
            <person name="Cereghino C."/>
            <person name="Smart L.B."/>
            <person name="Muchero W."/>
        </authorList>
    </citation>
    <scope>NUCLEOTIDE SEQUENCE [LARGE SCALE GENOMIC DNA]</scope>
    <source>
        <tissue evidence="2">Shoot tip</tissue>
    </source>
</reference>
<reference evidence="2" key="1">
    <citation type="submission" date="2022-11" db="EMBL/GenBank/DDBJ databases">
        <authorList>
            <person name="Hyden B.L."/>
            <person name="Feng K."/>
            <person name="Yates T."/>
            <person name="Jawdy S."/>
            <person name="Smart L.B."/>
            <person name="Muchero W."/>
        </authorList>
    </citation>
    <scope>NUCLEOTIDE SEQUENCE</scope>
    <source>
        <tissue evidence="2">Shoot tip</tissue>
    </source>
</reference>
<dbReference type="EMBL" id="JAPFFL010000005">
    <property type="protein sequence ID" value="KAJ6724729.1"/>
    <property type="molecule type" value="Genomic_DNA"/>
</dbReference>
<keyword evidence="3" id="KW-1185">Reference proteome</keyword>
<comment type="caution">
    <text evidence="2">The sequence shown here is derived from an EMBL/GenBank/DDBJ whole genome shotgun (WGS) entry which is preliminary data.</text>
</comment>
<evidence type="ECO:0000256" key="1">
    <source>
        <dbReference type="SAM" id="MobiDB-lite"/>
    </source>
</evidence>
<dbReference type="Proteomes" id="UP001151529">
    <property type="component" value="Chromosome 11"/>
</dbReference>
<evidence type="ECO:0000313" key="3">
    <source>
        <dbReference type="Proteomes" id="UP001151529"/>
    </source>
</evidence>
<dbReference type="OrthoDB" id="849200at2759"/>
<evidence type="ECO:0000313" key="2">
    <source>
        <dbReference type="EMBL" id="KAJ6724729.1"/>
    </source>
</evidence>